<evidence type="ECO:0000313" key="4">
    <source>
        <dbReference type="EMBL" id="GEY61136.1"/>
    </source>
</evidence>
<feature type="domain" description="CCHC-type" evidence="3">
    <location>
        <begin position="82"/>
        <end position="95"/>
    </location>
</feature>
<feature type="region of interest" description="Disordered" evidence="2">
    <location>
        <begin position="120"/>
        <end position="148"/>
    </location>
</feature>
<keyword evidence="1" id="KW-0862">Zinc</keyword>
<feature type="compositionally biased region" description="Low complexity" evidence="2">
    <location>
        <begin position="127"/>
        <end position="142"/>
    </location>
</feature>
<evidence type="ECO:0000259" key="3">
    <source>
        <dbReference type="PROSITE" id="PS50158"/>
    </source>
</evidence>
<dbReference type="EMBL" id="BKCJ010193415">
    <property type="protein sequence ID" value="GEY61136.1"/>
    <property type="molecule type" value="Genomic_DNA"/>
</dbReference>
<evidence type="ECO:0000256" key="1">
    <source>
        <dbReference type="PROSITE-ProRule" id="PRU00047"/>
    </source>
</evidence>
<dbReference type="GO" id="GO:0008270">
    <property type="term" value="F:zinc ion binding"/>
    <property type="evidence" value="ECO:0007669"/>
    <property type="project" value="UniProtKB-KW"/>
</dbReference>
<dbReference type="InterPro" id="IPR025836">
    <property type="entry name" value="Zn_knuckle_CX2CX4HX4C"/>
</dbReference>
<accession>A0A699HQW8</accession>
<name>A0A699HQW8_TANCI</name>
<dbReference type="PROSITE" id="PS50158">
    <property type="entry name" value="ZF_CCHC"/>
    <property type="match status" value="1"/>
</dbReference>
<organism evidence="4">
    <name type="scientific">Tanacetum cinerariifolium</name>
    <name type="common">Dalmatian daisy</name>
    <name type="synonym">Chrysanthemum cinerariifolium</name>
    <dbReference type="NCBI Taxonomy" id="118510"/>
    <lineage>
        <taxon>Eukaryota</taxon>
        <taxon>Viridiplantae</taxon>
        <taxon>Streptophyta</taxon>
        <taxon>Embryophyta</taxon>
        <taxon>Tracheophyta</taxon>
        <taxon>Spermatophyta</taxon>
        <taxon>Magnoliopsida</taxon>
        <taxon>eudicotyledons</taxon>
        <taxon>Gunneridae</taxon>
        <taxon>Pentapetalae</taxon>
        <taxon>asterids</taxon>
        <taxon>campanulids</taxon>
        <taxon>Asterales</taxon>
        <taxon>Asteraceae</taxon>
        <taxon>Asteroideae</taxon>
        <taxon>Anthemideae</taxon>
        <taxon>Anthemidinae</taxon>
        <taxon>Tanacetum</taxon>
    </lineage>
</organism>
<dbReference type="PANTHER" id="PTHR31286">
    <property type="entry name" value="GLYCINE-RICH CELL WALL STRUCTURAL PROTEIN 1.8-LIKE"/>
    <property type="match status" value="1"/>
</dbReference>
<dbReference type="GO" id="GO:0003676">
    <property type="term" value="F:nucleic acid binding"/>
    <property type="evidence" value="ECO:0007669"/>
    <property type="project" value="InterPro"/>
</dbReference>
<keyword evidence="1" id="KW-0863">Zinc-finger</keyword>
<dbReference type="Pfam" id="PF14392">
    <property type="entry name" value="zf-CCHC_4"/>
    <property type="match status" value="1"/>
</dbReference>
<comment type="caution">
    <text evidence="4">The sequence shown here is derived from an EMBL/GenBank/DDBJ whole genome shotgun (WGS) entry which is preliminary data.</text>
</comment>
<dbReference type="InterPro" id="IPR040256">
    <property type="entry name" value="At4g02000-like"/>
</dbReference>
<evidence type="ECO:0000256" key="2">
    <source>
        <dbReference type="SAM" id="MobiDB-lite"/>
    </source>
</evidence>
<sequence>MLQPLNPNIHITKMDFTHTEFWVQAHGLPFGKLTKSFAAEIALKVGTLTDVDCDVDGFQLDRSFLHFKVKINFKYERLGDFCYNCGRLGHDVDSCGFECDSAISHIEVGLRTSRFISPPSSQHGYIPSQDTTTQPHTPPSSSGNSSKL</sequence>
<dbReference type="PANTHER" id="PTHR31286:SF178">
    <property type="entry name" value="DUF4283 DOMAIN-CONTAINING PROTEIN"/>
    <property type="match status" value="1"/>
</dbReference>
<gene>
    <name evidence="4" type="ORF">Tci_433110</name>
</gene>
<proteinExistence type="predicted"/>
<dbReference type="InterPro" id="IPR001878">
    <property type="entry name" value="Znf_CCHC"/>
</dbReference>
<reference evidence="4" key="1">
    <citation type="journal article" date="2019" name="Sci. Rep.">
        <title>Draft genome of Tanacetum cinerariifolium, the natural source of mosquito coil.</title>
        <authorList>
            <person name="Yamashiro T."/>
            <person name="Shiraishi A."/>
            <person name="Satake H."/>
            <person name="Nakayama K."/>
        </authorList>
    </citation>
    <scope>NUCLEOTIDE SEQUENCE</scope>
</reference>
<dbReference type="AlphaFoldDB" id="A0A699HQW8"/>
<protein>
    <submittedName>
        <fullName evidence="4">Zinc finger, CCHC-type</fullName>
    </submittedName>
</protein>
<keyword evidence="1" id="KW-0479">Metal-binding</keyword>